<accession>A0A7W6CTM5</accession>
<reference evidence="1 2" key="1">
    <citation type="submission" date="2020-08" db="EMBL/GenBank/DDBJ databases">
        <title>Genomic Encyclopedia of Type Strains, Phase IV (KMG-IV): sequencing the most valuable type-strain genomes for metagenomic binning, comparative biology and taxonomic classification.</title>
        <authorList>
            <person name="Goeker M."/>
        </authorList>
    </citation>
    <scope>NUCLEOTIDE SEQUENCE [LARGE SCALE GENOMIC DNA]</scope>
    <source>
        <strain evidence="1 2">DSM 26575</strain>
    </source>
</reference>
<dbReference type="EMBL" id="JACIDW010000025">
    <property type="protein sequence ID" value="MBB3966913.1"/>
    <property type="molecule type" value="Genomic_DNA"/>
</dbReference>
<gene>
    <name evidence="1" type="ORF">GGQ67_004606</name>
</gene>
<dbReference type="Proteomes" id="UP000582090">
    <property type="component" value="Unassembled WGS sequence"/>
</dbReference>
<dbReference type="AlphaFoldDB" id="A0A7W6CTM5"/>
<keyword evidence="2" id="KW-1185">Reference proteome</keyword>
<sequence length="77" mass="8838">MADERYLYDSKSHKAVMYQAGEHLYPISGNKAQHWISGDYIFSLETQAITYWILGNDVYGHVGNGELTREPVYYFAG</sequence>
<protein>
    <submittedName>
        <fullName evidence="1">Uncharacterized protein</fullName>
    </submittedName>
</protein>
<evidence type="ECO:0000313" key="1">
    <source>
        <dbReference type="EMBL" id="MBB3966913.1"/>
    </source>
</evidence>
<dbReference type="RefSeq" id="WP_183902377.1">
    <property type="nucleotide sequence ID" value="NZ_JACIDW010000025.1"/>
</dbReference>
<proteinExistence type="predicted"/>
<organism evidence="1 2">
    <name type="scientific">Rhizobium metallidurans</name>
    <dbReference type="NCBI Taxonomy" id="1265931"/>
    <lineage>
        <taxon>Bacteria</taxon>
        <taxon>Pseudomonadati</taxon>
        <taxon>Pseudomonadota</taxon>
        <taxon>Alphaproteobacteria</taxon>
        <taxon>Hyphomicrobiales</taxon>
        <taxon>Rhizobiaceae</taxon>
        <taxon>Rhizobium/Agrobacterium group</taxon>
        <taxon>Rhizobium</taxon>
    </lineage>
</organism>
<comment type="caution">
    <text evidence="1">The sequence shown here is derived from an EMBL/GenBank/DDBJ whole genome shotgun (WGS) entry which is preliminary data.</text>
</comment>
<evidence type="ECO:0000313" key="2">
    <source>
        <dbReference type="Proteomes" id="UP000582090"/>
    </source>
</evidence>
<name>A0A7W6CTM5_9HYPH</name>